<dbReference type="SUPFAM" id="SSF56112">
    <property type="entry name" value="Protein kinase-like (PK-like)"/>
    <property type="match status" value="1"/>
</dbReference>
<dbReference type="PANTHER" id="PTHR43671">
    <property type="entry name" value="SERINE/THREONINE-PROTEIN KINASE NEK"/>
    <property type="match status" value="1"/>
</dbReference>
<dbReference type="InterPro" id="IPR008271">
    <property type="entry name" value="Ser/Thr_kinase_AS"/>
</dbReference>
<dbReference type="EC" id="2.7.11.1" evidence="1"/>
<reference evidence="7" key="1">
    <citation type="submission" date="2020-10" db="EMBL/GenBank/DDBJ databases">
        <authorList>
            <person name="Gilroy R."/>
        </authorList>
    </citation>
    <scope>NUCLEOTIDE SEQUENCE</scope>
    <source>
        <strain evidence="7">E3-2379</strain>
    </source>
</reference>
<dbReference type="InterPro" id="IPR050660">
    <property type="entry name" value="NEK_Ser/Thr_kinase"/>
</dbReference>
<accession>A0A9D9N7L3</accession>
<feature type="domain" description="Protein kinase" evidence="6">
    <location>
        <begin position="1"/>
        <end position="257"/>
    </location>
</feature>
<dbReference type="Pfam" id="PF00069">
    <property type="entry name" value="Pkinase"/>
    <property type="match status" value="1"/>
</dbReference>
<protein>
    <recommendedName>
        <fullName evidence="1">non-specific serine/threonine protein kinase</fullName>
        <ecNumber evidence="1">2.7.11.1</ecNumber>
    </recommendedName>
</protein>
<reference evidence="7" key="2">
    <citation type="journal article" date="2021" name="PeerJ">
        <title>Extensive microbial diversity within the chicken gut microbiome revealed by metagenomics and culture.</title>
        <authorList>
            <person name="Gilroy R."/>
            <person name="Ravi A."/>
            <person name="Getino M."/>
            <person name="Pursley I."/>
            <person name="Horton D.L."/>
            <person name="Alikhan N.F."/>
            <person name="Baker D."/>
            <person name="Gharbi K."/>
            <person name="Hall N."/>
            <person name="Watson M."/>
            <person name="Adriaenssens E.M."/>
            <person name="Foster-Nyarko E."/>
            <person name="Jarju S."/>
            <person name="Secka A."/>
            <person name="Antonio M."/>
            <person name="Oren A."/>
            <person name="Chaudhuri R.R."/>
            <person name="La Ragione R."/>
            <person name="Hildebrand F."/>
            <person name="Pallen M.J."/>
        </authorList>
    </citation>
    <scope>NUCLEOTIDE SEQUENCE</scope>
    <source>
        <strain evidence="7">E3-2379</strain>
    </source>
</reference>
<dbReference type="AlphaFoldDB" id="A0A9D9N7L3"/>
<gene>
    <name evidence="7" type="ORF">IAC13_05625</name>
</gene>
<dbReference type="GO" id="GO:0005524">
    <property type="term" value="F:ATP binding"/>
    <property type="evidence" value="ECO:0007669"/>
    <property type="project" value="UniProtKB-KW"/>
</dbReference>
<keyword evidence="7" id="KW-0723">Serine/threonine-protein kinase</keyword>
<proteinExistence type="predicted"/>
<dbReference type="CDD" id="cd14014">
    <property type="entry name" value="STKc_PknB_like"/>
    <property type="match status" value="1"/>
</dbReference>
<keyword evidence="2" id="KW-0808">Transferase</keyword>
<keyword evidence="5" id="KW-0067">ATP-binding</keyword>
<evidence type="ECO:0000256" key="1">
    <source>
        <dbReference type="ARBA" id="ARBA00012513"/>
    </source>
</evidence>
<evidence type="ECO:0000259" key="6">
    <source>
        <dbReference type="PROSITE" id="PS50011"/>
    </source>
</evidence>
<dbReference type="Gene3D" id="1.10.510.10">
    <property type="entry name" value="Transferase(Phosphotransferase) domain 1"/>
    <property type="match status" value="1"/>
</dbReference>
<dbReference type="InterPro" id="IPR000719">
    <property type="entry name" value="Prot_kinase_dom"/>
</dbReference>
<name>A0A9D9N7L3_9FIRM</name>
<dbReference type="SMART" id="SM00220">
    <property type="entry name" value="S_TKc"/>
    <property type="match status" value="1"/>
</dbReference>
<evidence type="ECO:0000256" key="3">
    <source>
        <dbReference type="ARBA" id="ARBA00022741"/>
    </source>
</evidence>
<dbReference type="InterPro" id="IPR011009">
    <property type="entry name" value="Kinase-like_dom_sf"/>
</dbReference>
<evidence type="ECO:0000256" key="5">
    <source>
        <dbReference type="ARBA" id="ARBA00022840"/>
    </source>
</evidence>
<evidence type="ECO:0000313" key="7">
    <source>
        <dbReference type="EMBL" id="MBO8463396.1"/>
    </source>
</evidence>
<dbReference type="EMBL" id="JADIML010000153">
    <property type="protein sequence ID" value="MBO8463396.1"/>
    <property type="molecule type" value="Genomic_DNA"/>
</dbReference>
<evidence type="ECO:0000313" key="8">
    <source>
        <dbReference type="Proteomes" id="UP000823618"/>
    </source>
</evidence>
<evidence type="ECO:0000256" key="2">
    <source>
        <dbReference type="ARBA" id="ARBA00022679"/>
    </source>
</evidence>
<keyword evidence="4 7" id="KW-0418">Kinase</keyword>
<evidence type="ECO:0000256" key="4">
    <source>
        <dbReference type="ARBA" id="ARBA00022777"/>
    </source>
</evidence>
<dbReference type="PANTHER" id="PTHR43671:SF13">
    <property type="entry name" value="SERINE_THREONINE-PROTEIN KINASE NEK2"/>
    <property type="match status" value="1"/>
</dbReference>
<dbReference type="PROSITE" id="PS00108">
    <property type="entry name" value="PROTEIN_KINASE_ST"/>
    <property type="match status" value="1"/>
</dbReference>
<dbReference type="Proteomes" id="UP000823618">
    <property type="component" value="Unassembled WGS sequence"/>
</dbReference>
<comment type="caution">
    <text evidence="7">The sequence shown here is derived from an EMBL/GenBank/DDBJ whole genome shotgun (WGS) entry which is preliminary data.</text>
</comment>
<keyword evidence="3" id="KW-0547">Nucleotide-binding</keyword>
<sequence>MQKSKETSELSFQFFISLFQIQRSIKNGEKSKVDLIWYEPIEGQCILKQYYQKDLVSIYKQLEQIHHPNLPVIYKVIYYKGDTYVIEEYIDGNSLREVLKERKEEQEEALYFTEDEVVFIVNQLCQALSMLHEQDPPLIHRDIKPENIMIKQDNSIKLIDFDIARVYQEEKDNDTRIMGTKEYAPPEQFGYGQTSEKSDIYSIGVLIHELLTGDLLNKNGILYEGNLKTIIETCIQMDPKQRYQTAKELQIALQKALKGERITTSGELQQEQYQSKNNKSEWIKIGILLLCIGITGSFYYSVLSDRNKKAVESEEEQTEEIPDVWLSYKNGESPRTLLRNEVIQEKLETLLGIKYDYFLSGLDEVKEPYYNTKEDYYYVEGYVAELKGVIGSAFVIYHDGTIACSFVQDDTCYYYAETKEGYEQPPIELVEWMIGNGDYPILFKEKGEQLSFDLSGNYIKEDGYLKLQKNDDETYSLLGANSDTSLGVLRETKGVVKKISDYTWTYIQEWGGVTLELRSFYDFIYVTTLTDNAQDAEDMQFDGLYKRS</sequence>
<dbReference type="PROSITE" id="PS50011">
    <property type="entry name" value="PROTEIN_KINASE_DOM"/>
    <property type="match status" value="1"/>
</dbReference>
<dbReference type="GO" id="GO:0004674">
    <property type="term" value="F:protein serine/threonine kinase activity"/>
    <property type="evidence" value="ECO:0007669"/>
    <property type="project" value="UniProtKB-KW"/>
</dbReference>
<organism evidence="7 8">
    <name type="scientific">Candidatus Scybalomonas excrementavium</name>
    <dbReference type="NCBI Taxonomy" id="2840943"/>
    <lineage>
        <taxon>Bacteria</taxon>
        <taxon>Bacillati</taxon>
        <taxon>Bacillota</taxon>
        <taxon>Clostridia</taxon>
        <taxon>Lachnospirales</taxon>
        <taxon>Lachnospiraceae</taxon>
        <taxon>Lachnospiraceae incertae sedis</taxon>
        <taxon>Candidatus Scybalomonas</taxon>
    </lineage>
</organism>